<protein>
    <submittedName>
        <fullName evidence="1">Uncharacterized protein</fullName>
    </submittedName>
</protein>
<sequence length="91" mass="10819">MKFWRMMQTFPRINKALTGLGISVQGRNTQQTDQGDSQPKNNRELLKAFLKNAHEYQRDTITWHYLLAEYILQLVNYKLKVPSRDDEQLHV</sequence>
<organism evidence="1 2">
    <name type="scientific">Seminavis robusta</name>
    <dbReference type="NCBI Taxonomy" id="568900"/>
    <lineage>
        <taxon>Eukaryota</taxon>
        <taxon>Sar</taxon>
        <taxon>Stramenopiles</taxon>
        <taxon>Ochrophyta</taxon>
        <taxon>Bacillariophyta</taxon>
        <taxon>Bacillariophyceae</taxon>
        <taxon>Bacillariophycidae</taxon>
        <taxon>Naviculales</taxon>
        <taxon>Naviculaceae</taxon>
        <taxon>Seminavis</taxon>
    </lineage>
</organism>
<evidence type="ECO:0000313" key="1">
    <source>
        <dbReference type="EMBL" id="CAB9501007.1"/>
    </source>
</evidence>
<gene>
    <name evidence="1" type="ORF">SEMRO_97_G050160.1</name>
</gene>
<name>A0A9N8DDX4_9STRA</name>
<keyword evidence="2" id="KW-1185">Reference proteome</keyword>
<dbReference type="EMBL" id="CAICTM010000096">
    <property type="protein sequence ID" value="CAB9501007.1"/>
    <property type="molecule type" value="Genomic_DNA"/>
</dbReference>
<dbReference type="Proteomes" id="UP001153069">
    <property type="component" value="Unassembled WGS sequence"/>
</dbReference>
<accession>A0A9N8DDX4</accession>
<dbReference type="AlphaFoldDB" id="A0A9N8DDX4"/>
<comment type="caution">
    <text evidence="1">The sequence shown here is derived from an EMBL/GenBank/DDBJ whole genome shotgun (WGS) entry which is preliminary data.</text>
</comment>
<reference evidence="1" key="1">
    <citation type="submission" date="2020-06" db="EMBL/GenBank/DDBJ databases">
        <authorList>
            <consortium name="Plant Systems Biology data submission"/>
        </authorList>
    </citation>
    <scope>NUCLEOTIDE SEQUENCE</scope>
    <source>
        <strain evidence="1">D6</strain>
    </source>
</reference>
<evidence type="ECO:0000313" key="2">
    <source>
        <dbReference type="Proteomes" id="UP001153069"/>
    </source>
</evidence>
<proteinExistence type="predicted"/>